<sequence>MKVSILTYHWEDNYGATMQAYATYRAIKELGHSPEFIDLRLPYNPSLKSRLVFGLKRMRFNSFRKKYFKNLTSKTYWSVEELRNNPPESDCYLVGSDQTWNPQIGKKLLPAFFLTFGDDNVKRVSYATSIGLNKWEVSPYISNEEIKESLKKFDRILLREDSAIKIAKDFFEADAVQVIDPVLLFPKYSELTGDIKPSNEIITYKLINDEGFYEMAGEMAKKMNLPIRSIGSVRKPSGYRASYPEKVEDWIKRFAEASYVVTDSFHGTVFSLLYHTPFVIYIGNPSRATRIVSLLTQLGLEERVLSKQNTQEEFEKMIVKPIDWNDVDSKLSVLRKKSMTELKYALS</sequence>
<dbReference type="EMBL" id="SRYB01000024">
    <property type="protein sequence ID" value="TGY77473.1"/>
    <property type="molecule type" value="Genomic_DNA"/>
</dbReference>
<keyword evidence="2" id="KW-1185">Reference proteome</keyword>
<organism evidence="1 2">
    <name type="scientific">Lepagella muris</name>
    <dbReference type="NCBI Taxonomy" id="3032870"/>
    <lineage>
        <taxon>Bacteria</taxon>
        <taxon>Pseudomonadati</taxon>
        <taxon>Bacteroidota</taxon>
        <taxon>Bacteroidia</taxon>
        <taxon>Bacteroidales</taxon>
        <taxon>Muribaculaceae</taxon>
        <taxon>Lepagella</taxon>
    </lineage>
</organism>
<proteinExistence type="predicted"/>
<gene>
    <name evidence="1" type="ORF">E5331_14295</name>
</gene>
<keyword evidence="1" id="KW-0808">Transferase</keyword>
<accession>A0AC61RH33</accession>
<dbReference type="Proteomes" id="UP000306319">
    <property type="component" value="Unassembled WGS sequence"/>
</dbReference>
<reference evidence="1" key="1">
    <citation type="submission" date="2019-04" db="EMBL/GenBank/DDBJ databases">
        <title>Microbes associate with the intestines of laboratory mice.</title>
        <authorList>
            <person name="Navarre W."/>
            <person name="Wong E."/>
            <person name="Huang K."/>
            <person name="Tropini C."/>
            <person name="Ng K."/>
            <person name="Yu B."/>
        </authorList>
    </citation>
    <scope>NUCLEOTIDE SEQUENCE</scope>
    <source>
        <strain evidence="1">NM04_E33</strain>
    </source>
</reference>
<name>A0AC61RH33_9BACT</name>
<evidence type="ECO:0000313" key="1">
    <source>
        <dbReference type="EMBL" id="TGY77473.1"/>
    </source>
</evidence>
<evidence type="ECO:0000313" key="2">
    <source>
        <dbReference type="Proteomes" id="UP000306319"/>
    </source>
</evidence>
<protein>
    <submittedName>
        <fullName evidence="1">Polysaccharide pyruvyl transferase family protein</fullName>
    </submittedName>
</protein>
<comment type="caution">
    <text evidence="1">The sequence shown here is derived from an EMBL/GenBank/DDBJ whole genome shotgun (WGS) entry which is preliminary data.</text>
</comment>